<keyword evidence="3" id="KW-1185">Reference proteome</keyword>
<dbReference type="SUPFAM" id="SSF51735">
    <property type="entry name" value="NAD(P)-binding Rossmann-fold domains"/>
    <property type="match status" value="1"/>
</dbReference>
<dbReference type="GO" id="GO:0016491">
    <property type="term" value="F:oxidoreductase activity"/>
    <property type="evidence" value="ECO:0007669"/>
    <property type="project" value="TreeGrafter"/>
</dbReference>
<dbReference type="PANTHER" id="PTHR43544:SF12">
    <property type="entry name" value="NAD(P)-BINDING ROSSMANN-FOLD SUPERFAMILY PROTEIN"/>
    <property type="match status" value="1"/>
</dbReference>
<accession>A0A0C9V9S4</accession>
<evidence type="ECO:0000256" key="1">
    <source>
        <dbReference type="ARBA" id="ARBA00006484"/>
    </source>
</evidence>
<dbReference type="OrthoDB" id="5296at2759"/>
<dbReference type="Gene3D" id="3.40.50.720">
    <property type="entry name" value="NAD(P)-binding Rossmann-like Domain"/>
    <property type="match status" value="1"/>
</dbReference>
<name>A0A0C9V9S4_SPHS4</name>
<dbReference type="InterPro" id="IPR036291">
    <property type="entry name" value="NAD(P)-bd_dom_sf"/>
</dbReference>
<proteinExistence type="inferred from homology"/>
<evidence type="ECO:0000313" key="3">
    <source>
        <dbReference type="Proteomes" id="UP000054279"/>
    </source>
</evidence>
<comment type="similarity">
    <text evidence="1">Belongs to the short-chain dehydrogenases/reductases (SDR) family.</text>
</comment>
<sequence length="256" mass="28477">MKPYVFVSPATRGLSIALTRYYLANATMSVFATHRAPTPIEIRSRILDRLPNDIAHRLTLISLELTDESSIKAAPEALASALPNNVRLHRTWITGGVLLTNETRTEDIDYALLLQTLQINVMFHFSNSSGSITPHTPASKRIHISSGLSSLSDNYTGSFYSYRVSKSALNQIIETFDIQLQLQQHENIHNHVSTRGTGIVLGVVPDTVKTDLSKGFYKGAPVILEPEDAARQIVSVMDELGEKQRGAVWDWARRRP</sequence>
<dbReference type="EMBL" id="KN837162">
    <property type="protein sequence ID" value="KIJ38277.1"/>
    <property type="molecule type" value="Genomic_DNA"/>
</dbReference>
<gene>
    <name evidence="2" type="ORF">M422DRAFT_60879</name>
</gene>
<evidence type="ECO:0000313" key="2">
    <source>
        <dbReference type="EMBL" id="KIJ38277.1"/>
    </source>
</evidence>
<dbReference type="AlphaFoldDB" id="A0A0C9V9S4"/>
<protein>
    <submittedName>
        <fullName evidence="2">Uncharacterized protein</fullName>
    </submittedName>
</protein>
<dbReference type="InterPro" id="IPR051468">
    <property type="entry name" value="Fungal_SecMetab_SDRs"/>
</dbReference>
<dbReference type="Proteomes" id="UP000054279">
    <property type="component" value="Unassembled WGS sequence"/>
</dbReference>
<organism evidence="2 3">
    <name type="scientific">Sphaerobolus stellatus (strain SS14)</name>
    <dbReference type="NCBI Taxonomy" id="990650"/>
    <lineage>
        <taxon>Eukaryota</taxon>
        <taxon>Fungi</taxon>
        <taxon>Dikarya</taxon>
        <taxon>Basidiomycota</taxon>
        <taxon>Agaricomycotina</taxon>
        <taxon>Agaricomycetes</taxon>
        <taxon>Phallomycetidae</taxon>
        <taxon>Geastrales</taxon>
        <taxon>Sphaerobolaceae</taxon>
        <taxon>Sphaerobolus</taxon>
    </lineage>
</organism>
<dbReference type="HOGENOM" id="CLU_010194_9_7_1"/>
<dbReference type="GO" id="GO:0005737">
    <property type="term" value="C:cytoplasm"/>
    <property type="evidence" value="ECO:0007669"/>
    <property type="project" value="TreeGrafter"/>
</dbReference>
<reference evidence="2 3" key="1">
    <citation type="submission" date="2014-06" db="EMBL/GenBank/DDBJ databases">
        <title>Evolutionary Origins and Diversification of the Mycorrhizal Mutualists.</title>
        <authorList>
            <consortium name="DOE Joint Genome Institute"/>
            <consortium name="Mycorrhizal Genomics Consortium"/>
            <person name="Kohler A."/>
            <person name="Kuo A."/>
            <person name="Nagy L.G."/>
            <person name="Floudas D."/>
            <person name="Copeland A."/>
            <person name="Barry K.W."/>
            <person name="Cichocki N."/>
            <person name="Veneault-Fourrey C."/>
            <person name="LaButti K."/>
            <person name="Lindquist E.A."/>
            <person name="Lipzen A."/>
            <person name="Lundell T."/>
            <person name="Morin E."/>
            <person name="Murat C."/>
            <person name="Riley R."/>
            <person name="Ohm R."/>
            <person name="Sun H."/>
            <person name="Tunlid A."/>
            <person name="Henrissat B."/>
            <person name="Grigoriev I.V."/>
            <person name="Hibbett D.S."/>
            <person name="Martin F."/>
        </authorList>
    </citation>
    <scope>NUCLEOTIDE SEQUENCE [LARGE SCALE GENOMIC DNA]</scope>
    <source>
        <strain evidence="2 3">SS14</strain>
    </source>
</reference>
<dbReference type="PANTHER" id="PTHR43544">
    <property type="entry name" value="SHORT-CHAIN DEHYDROGENASE/REDUCTASE"/>
    <property type="match status" value="1"/>
</dbReference>